<feature type="compositionally biased region" description="Acidic residues" evidence="2">
    <location>
        <begin position="87"/>
        <end position="102"/>
    </location>
</feature>
<feature type="compositionally biased region" description="Polar residues" evidence="2">
    <location>
        <begin position="614"/>
        <end position="623"/>
    </location>
</feature>
<dbReference type="KEGG" id="bbrx:BRETT_001778"/>
<keyword evidence="1" id="KW-0396">Initiation factor</keyword>
<reference evidence="3" key="2">
    <citation type="journal article" name="BMC Genomics">
        <title>New genome assemblies reveal patterns of domestication and adaptation across Brettanomyces (Dekkera) species.</title>
        <authorList>
            <person name="Roach M.J."/>
            <person name="Borneman A.R."/>
        </authorList>
    </citation>
    <scope>NUCLEOTIDE SEQUENCE</scope>
    <source>
        <strain evidence="3">UCD 2041</strain>
    </source>
</reference>
<keyword evidence="1" id="KW-0648">Protein biosynthesis</keyword>
<dbReference type="InterPro" id="IPR023398">
    <property type="entry name" value="TIF_eIF4e-like"/>
</dbReference>
<dbReference type="GO" id="GO:0003743">
    <property type="term" value="F:translation initiation factor activity"/>
    <property type="evidence" value="ECO:0007669"/>
    <property type="project" value="UniProtKB-KW"/>
</dbReference>
<dbReference type="SUPFAM" id="SSF55418">
    <property type="entry name" value="eIF4e-like"/>
    <property type="match status" value="1"/>
</dbReference>
<feature type="region of interest" description="Disordered" evidence="2">
    <location>
        <begin position="437"/>
        <end position="627"/>
    </location>
</feature>
<evidence type="ECO:0008006" key="5">
    <source>
        <dbReference type="Google" id="ProtNLM"/>
    </source>
</evidence>
<dbReference type="AlphaFoldDB" id="A0A871R9B3"/>
<accession>A0A871R9B3</accession>
<dbReference type="EMBL" id="CP063132">
    <property type="protein sequence ID" value="QOU18710.1"/>
    <property type="molecule type" value="Genomic_DNA"/>
</dbReference>
<feature type="compositionally biased region" description="Low complexity" evidence="2">
    <location>
        <begin position="473"/>
        <end position="484"/>
    </location>
</feature>
<feature type="region of interest" description="Disordered" evidence="2">
    <location>
        <begin position="327"/>
        <end position="359"/>
    </location>
</feature>
<dbReference type="InterPro" id="IPR001040">
    <property type="entry name" value="TIF_eIF_4E"/>
</dbReference>
<sequence length="667" mass="75445">MVSYYSHSNVRFSDEDECFKQPVVAAPVPEVASTVSGLVPNQVGAVDGVSGENLHLLPDWWTFWHHQRYTANEWIAINKEMNAEKDENVDEAENKEDTEEKDNEEKAIEEEKKNRFSVMQNQYLEGTNPVSFPKYGAPDEAQTMVIDSVEQFWQCESNLKSVEKLPQGAELFFFKDGIKPMWEDPRNVKGGRWSFFFTISAHGEKRQESLKRVGMIWERIIMKLACGTFIPADNHYQEIIEREVCGAILSIRASKAIISIWNTHIEYEKYVSDLMNLYRAETARLRRALREDQGGEDGEEVDSGLADAEKVRESSFSDVARVVSRMLHRDSGEDEEEVKPALNRDVDPTADAESDVNEDNQAEDVQKVLKSPHFTGLTPFMIRRGICDSMLRNVAEVDNILKTGENPITANVTELKHRTANMRLQYKRHFNHGKASGETYYEVPGESGSNPGAGSNSNGSNGYRNHNYRGSRENNNGNNNTGSREGNDGTFNFHRRHRYIRHGDNGANERESGGSKESALSEESTGGRRQDSDHVFSFRRRKHYQPAVKNSGEDGESGAENDEFVVQGRRAGNFGRWRRKNGSNGNQRNDKGLNSRNNNHTNNSNPSSGAEVFESSNQSNSFASLGKQRKRLEIKEDGKLIGEVNMLSFGSRRRRLLQKQHTAGSKE</sequence>
<dbReference type="RefSeq" id="XP_041135203.1">
    <property type="nucleotide sequence ID" value="XM_041280320.1"/>
</dbReference>
<feature type="compositionally biased region" description="Basic and acidic residues" evidence="2">
    <location>
        <begin position="501"/>
        <end position="514"/>
    </location>
</feature>
<dbReference type="PROSITE" id="PS00813">
    <property type="entry name" value="IF4E"/>
    <property type="match status" value="1"/>
</dbReference>
<feature type="compositionally biased region" description="Basic and acidic residues" evidence="2">
    <location>
        <begin position="338"/>
        <end position="347"/>
    </location>
</feature>
<gene>
    <name evidence="3" type="ORF">BRETT_001778</name>
</gene>
<feature type="compositionally biased region" description="Low complexity" evidence="2">
    <location>
        <begin position="594"/>
        <end position="608"/>
    </location>
</feature>
<organism evidence="3 4">
    <name type="scientific">Dekkera bruxellensis</name>
    <name type="common">Brettanomyces custersii</name>
    <dbReference type="NCBI Taxonomy" id="5007"/>
    <lineage>
        <taxon>Eukaryota</taxon>
        <taxon>Fungi</taxon>
        <taxon>Dikarya</taxon>
        <taxon>Ascomycota</taxon>
        <taxon>Saccharomycotina</taxon>
        <taxon>Pichiomycetes</taxon>
        <taxon>Pichiales</taxon>
        <taxon>Pichiaceae</taxon>
        <taxon>Brettanomyces</taxon>
    </lineage>
</organism>
<dbReference type="InterPro" id="IPR019770">
    <property type="entry name" value="TIF_eIF_4E_CS"/>
</dbReference>
<feature type="compositionally biased region" description="Acidic residues" evidence="2">
    <location>
        <begin position="553"/>
        <end position="563"/>
    </location>
</feature>
<feature type="compositionally biased region" description="Basic and acidic residues" evidence="2">
    <location>
        <begin position="525"/>
        <end position="536"/>
    </location>
</feature>
<proteinExistence type="inferred from homology"/>
<keyword evidence="1" id="KW-0694">RNA-binding</keyword>
<feature type="region of interest" description="Disordered" evidence="2">
    <location>
        <begin position="290"/>
        <end position="309"/>
    </location>
</feature>
<feature type="compositionally biased region" description="Acidic residues" evidence="2">
    <location>
        <begin position="348"/>
        <end position="359"/>
    </location>
</feature>
<comment type="similarity">
    <text evidence="1">Belongs to the eukaryotic initiation factor 4E family.</text>
</comment>
<dbReference type="Gene3D" id="3.30.760.10">
    <property type="entry name" value="RNA Cap, Translation Initiation Factor Eif4e"/>
    <property type="match status" value="1"/>
</dbReference>
<feature type="compositionally biased region" description="Low complexity" evidence="2">
    <location>
        <begin position="445"/>
        <end position="465"/>
    </location>
</feature>
<dbReference type="OrthoDB" id="3990714at2759"/>
<dbReference type="PANTHER" id="PTHR11960">
    <property type="entry name" value="EUKARYOTIC TRANSLATION INITIATION FACTOR 4E RELATED"/>
    <property type="match status" value="1"/>
</dbReference>
<name>A0A871R9B3_DEKBR</name>
<dbReference type="GO" id="GO:0016281">
    <property type="term" value="C:eukaryotic translation initiation factor 4F complex"/>
    <property type="evidence" value="ECO:0007669"/>
    <property type="project" value="TreeGrafter"/>
</dbReference>
<evidence type="ECO:0000256" key="1">
    <source>
        <dbReference type="RuleBase" id="RU004374"/>
    </source>
</evidence>
<feature type="region of interest" description="Disordered" evidence="2">
    <location>
        <begin position="85"/>
        <end position="111"/>
    </location>
</feature>
<dbReference type="Pfam" id="PF01652">
    <property type="entry name" value="IF4E"/>
    <property type="match status" value="1"/>
</dbReference>
<dbReference type="GO" id="GO:0000340">
    <property type="term" value="F:RNA 7-methylguanosine cap binding"/>
    <property type="evidence" value="ECO:0007669"/>
    <property type="project" value="TreeGrafter"/>
</dbReference>
<evidence type="ECO:0000313" key="3">
    <source>
        <dbReference type="EMBL" id="QOU18710.1"/>
    </source>
</evidence>
<reference evidence="3" key="1">
    <citation type="submission" date="2020-10" db="EMBL/GenBank/DDBJ databases">
        <authorList>
            <person name="Palmer J.M."/>
        </authorList>
    </citation>
    <scope>NUCLEOTIDE SEQUENCE</scope>
    <source>
        <strain evidence="3">UCD 2041</strain>
    </source>
</reference>
<protein>
    <recommendedName>
        <fullName evidence="5">Eukaryotic translation initiation factor 4E</fullName>
    </recommendedName>
</protein>
<evidence type="ECO:0000313" key="4">
    <source>
        <dbReference type="Proteomes" id="UP000663131"/>
    </source>
</evidence>
<evidence type="ECO:0000256" key="2">
    <source>
        <dbReference type="SAM" id="MobiDB-lite"/>
    </source>
</evidence>
<dbReference type="Proteomes" id="UP000663131">
    <property type="component" value="Chromosome 4"/>
</dbReference>
<dbReference type="GeneID" id="64573702"/>